<proteinExistence type="predicted"/>
<dbReference type="EMBL" id="MPON01000010">
    <property type="protein sequence ID" value="OKA34571.1"/>
    <property type="molecule type" value="Genomic_DNA"/>
</dbReference>
<organism evidence="3 4">
    <name type="scientific">Bacillus cereus</name>
    <dbReference type="NCBI Taxonomy" id="1396"/>
    <lineage>
        <taxon>Bacteria</taxon>
        <taxon>Bacillati</taxon>
        <taxon>Bacillota</taxon>
        <taxon>Bacilli</taxon>
        <taxon>Bacillales</taxon>
        <taxon>Bacillaceae</taxon>
        <taxon>Bacillus</taxon>
        <taxon>Bacillus cereus group</taxon>
    </lineage>
</organism>
<keyword evidence="2" id="KW-0812">Transmembrane</keyword>
<feature type="coiled-coil region" evidence="1">
    <location>
        <begin position="136"/>
        <end position="174"/>
    </location>
</feature>
<evidence type="ECO:0000256" key="2">
    <source>
        <dbReference type="SAM" id="Phobius"/>
    </source>
</evidence>
<protein>
    <submittedName>
        <fullName evidence="3">Uncharacterized protein</fullName>
    </submittedName>
</protein>
<keyword evidence="1" id="KW-0175">Coiled coil</keyword>
<evidence type="ECO:0000313" key="3">
    <source>
        <dbReference type="EMBL" id="OKA34571.1"/>
    </source>
</evidence>
<feature type="transmembrane region" description="Helical" evidence="2">
    <location>
        <begin position="12"/>
        <end position="39"/>
    </location>
</feature>
<dbReference type="RefSeq" id="WP_073518568.1">
    <property type="nucleotide sequence ID" value="NZ_MPOM01000003.1"/>
</dbReference>
<comment type="caution">
    <text evidence="3">The sequence shown here is derived from an EMBL/GenBank/DDBJ whole genome shotgun (WGS) entry which is preliminary data.</text>
</comment>
<evidence type="ECO:0000313" key="4">
    <source>
        <dbReference type="Proteomes" id="UP000186535"/>
    </source>
</evidence>
<name>A0A1C4BW64_BACCE</name>
<feature type="transmembrane region" description="Helical" evidence="2">
    <location>
        <begin position="45"/>
        <end position="77"/>
    </location>
</feature>
<dbReference type="Proteomes" id="UP000186535">
    <property type="component" value="Unassembled WGS sequence"/>
</dbReference>
<accession>A0A1C4BW64</accession>
<gene>
    <name evidence="3" type="ORF">BJR07_23975</name>
</gene>
<sequence>MWVILATIIPIIWYYFDLPSAAIIEYSCILIIVISTIVYKNVKSVLFFLGTVLLFLVAVSISILFGAFAILLALFAAGILYDTTRKKEQNDKRNYGGGFNSNPIREPIIRPANTGYGGYGGTYEHNNDYDVQNNLNNSGLAQINAMIQNAQKLEEEQKEQMRQVEESARFYRQQSGCEHMVDAADDILGRSPQERDYQDEMHAARCFGCGEVERNCCCCSECNVHPCMC</sequence>
<reference evidence="3 4" key="1">
    <citation type="submission" date="2016-11" db="EMBL/GenBank/DDBJ databases">
        <title>Identification of Bacillus cereus isolated from egg-white.</title>
        <authorList>
            <person name="Soni A."/>
            <person name="Oey I."/>
            <person name="Silcock P."/>
            <person name="Bremer P."/>
        </authorList>
    </citation>
    <scope>NUCLEOTIDE SEQUENCE [LARGE SCALE GENOMIC DNA]</scope>
    <source>
        <strain evidence="3 4">NZAS03</strain>
    </source>
</reference>
<keyword evidence="2" id="KW-0472">Membrane</keyword>
<evidence type="ECO:0000256" key="1">
    <source>
        <dbReference type="SAM" id="Coils"/>
    </source>
</evidence>
<keyword evidence="2" id="KW-1133">Transmembrane helix</keyword>
<dbReference type="AlphaFoldDB" id="A0A1C4BW64"/>